<sequence length="130" mass="14485">MDAGAAGLLSFSETFRSADTLNLMHFTVEHRKWFAQTARTADAGLQQQDHTSLDSLRPSELLPDEFQYVLEHRSQPVPDTIVSPDDQEIRSVSTTTTDMVLHMGNGQLVYHQRRETSGFSLGSLLNHGQG</sequence>
<reference evidence="1 2" key="1">
    <citation type="submission" date="2021-07" db="EMBL/GenBank/DDBJ databases">
        <title>Genome data of Colletotrichum spaethianum.</title>
        <authorList>
            <person name="Utami Y.D."/>
            <person name="Hiruma K."/>
        </authorList>
    </citation>
    <scope>NUCLEOTIDE SEQUENCE [LARGE SCALE GENOMIC DNA]</scope>
    <source>
        <strain evidence="1 2">MAFF 242679</strain>
    </source>
</reference>
<evidence type="ECO:0000313" key="1">
    <source>
        <dbReference type="EMBL" id="GJC90412.1"/>
    </source>
</evidence>
<protein>
    <submittedName>
        <fullName evidence="1">Uncharacterized protein</fullName>
    </submittedName>
</protein>
<accession>A0AA37H0E5</accession>
<dbReference type="Proteomes" id="UP001055172">
    <property type="component" value="Unassembled WGS sequence"/>
</dbReference>
<gene>
    <name evidence="1" type="ORF">ColLi_13250</name>
</gene>
<evidence type="ECO:0000313" key="2">
    <source>
        <dbReference type="Proteomes" id="UP001055172"/>
    </source>
</evidence>
<name>A0AA37H0E5_9PEZI</name>
<proteinExistence type="predicted"/>
<keyword evidence="2" id="KW-1185">Reference proteome</keyword>
<organism evidence="1 2">
    <name type="scientific">Colletotrichum liriopes</name>
    <dbReference type="NCBI Taxonomy" id="708192"/>
    <lineage>
        <taxon>Eukaryota</taxon>
        <taxon>Fungi</taxon>
        <taxon>Dikarya</taxon>
        <taxon>Ascomycota</taxon>
        <taxon>Pezizomycotina</taxon>
        <taxon>Sordariomycetes</taxon>
        <taxon>Hypocreomycetidae</taxon>
        <taxon>Glomerellales</taxon>
        <taxon>Glomerellaceae</taxon>
        <taxon>Colletotrichum</taxon>
        <taxon>Colletotrichum spaethianum species complex</taxon>
    </lineage>
</organism>
<dbReference type="AlphaFoldDB" id="A0AA37H0E5"/>
<dbReference type="EMBL" id="BPPX01000053">
    <property type="protein sequence ID" value="GJC90412.1"/>
    <property type="molecule type" value="Genomic_DNA"/>
</dbReference>
<comment type="caution">
    <text evidence="1">The sequence shown here is derived from an EMBL/GenBank/DDBJ whole genome shotgun (WGS) entry which is preliminary data.</text>
</comment>